<name>A0A063Y550_9GAMM</name>
<dbReference type="Proteomes" id="UP000027318">
    <property type="component" value="Unassembled WGS sequence"/>
</dbReference>
<gene>
    <name evidence="1" type="ORF">ADINL_1920</name>
</gene>
<sequence length="51" mass="6093">MRAPACKGWLGRMAYRSWYSNCKRNTIVQMTTVDTRYDESELARVCVQWFL</sequence>
<comment type="caution">
    <text evidence="1">The sequence shown here is derived from an EMBL/GenBank/DDBJ whole genome shotgun (WGS) entry which is preliminary data.</text>
</comment>
<keyword evidence="2" id="KW-1185">Reference proteome</keyword>
<proteinExistence type="predicted"/>
<accession>A0A063Y550</accession>
<organism evidence="1 2">
    <name type="scientific">Nitrincola lacisaponensis</name>
    <dbReference type="NCBI Taxonomy" id="267850"/>
    <lineage>
        <taxon>Bacteria</taxon>
        <taxon>Pseudomonadati</taxon>
        <taxon>Pseudomonadota</taxon>
        <taxon>Gammaproteobacteria</taxon>
        <taxon>Oceanospirillales</taxon>
        <taxon>Oceanospirillaceae</taxon>
        <taxon>Nitrincola</taxon>
    </lineage>
</organism>
<protein>
    <submittedName>
        <fullName evidence="1">Uncharacterized protein</fullName>
    </submittedName>
</protein>
<dbReference type="STRING" id="267850.ADINL_1920"/>
<evidence type="ECO:0000313" key="2">
    <source>
        <dbReference type="Proteomes" id="UP000027318"/>
    </source>
</evidence>
<reference evidence="1 2" key="1">
    <citation type="journal article" date="2005" name="Int. J. Syst. Evol. Microbiol.">
        <title>Nitrincola lacisaponensis gen. nov., sp. nov., a novel alkaliphilic bacterium isolated from an alkaline, saline lake.</title>
        <authorList>
            <person name="Dimitriu P.A."/>
            <person name="Shukla S.K."/>
            <person name="Conradt J."/>
            <person name="Marquez M.C."/>
            <person name="Ventosa A."/>
            <person name="Maglia A."/>
            <person name="Peyton B.M."/>
            <person name="Pinkart H.C."/>
            <person name="Mormile M.R."/>
        </authorList>
    </citation>
    <scope>NUCLEOTIDE SEQUENCE [LARGE SCALE GENOMIC DNA]</scope>
    <source>
        <strain evidence="1 2">4CA</strain>
    </source>
</reference>
<dbReference type="EMBL" id="JMSZ01000028">
    <property type="protein sequence ID" value="KDE39642.1"/>
    <property type="molecule type" value="Genomic_DNA"/>
</dbReference>
<dbReference type="AlphaFoldDB" id="A0A063Y550"/>
<evidence type="ECO:0000313" key="1">
    <source>
        <dbReference type="EMBL" id="KDE39642.1"/>
    </source>
</evidence>